<evidence type="ECO:0000313" key="2">
    <source>
        <dbReference type="Proteomes" id="UP001239111"/>
    </source>
</evidence>
<keyword evidence="2" id="KW-1185">Reference proteome</keyword>
<comment type="caution">
    <text evidence="1">The sequence shown here is derived from an EMBL/GenBank/DDBJ whole genome shotgun (WGS) entry which is preliminary data.</text>
</comment>
<proteinExistence type="predicted"/>
<evidence type="ECO:0000313" key="1">
    <source>
        <dbReference type="EMBL" id="KAJ8670672.1"/>
    </source>
</evidence>
<dbReference type="Proteomes" id="UP001239111">
    <property type="component" value="Chromosome 3"/>
</dbReference>
<sequence length="410" mass="45927">MCDESKRKTRKTASFSSLALEDASKRAGGFAWVTLATNDSYSLGALVLAHSLRRVATQHDLAVLITPGVSESMRQKLASVFTLVREVNILDSQDEANLTILQRPELGITFTKLHCWRLTQYEKCVFVDADALVVKNCDELFEREELSAAPDVGWPDCFNSGVFVFRPSQQTFASLTQFAASQGSFDGADQGLLNMYFSDWAHKDISKHLPFIYNMCSTATYSYAPAFKQYGENVKIIHFIGNTKPWLQHFDTLTGIVQPPTGCGHLQPLLQVWWNIFCDNVHSQLTDVMGGLAGALSKLTMGESRTDEQQAIEDHMRKLNWEQGNIDFMGQDSFDNILRRINETLSTAPPKEKPPSTKETKQSKKSRSESSQMEAVVEKAKVYSPGTLKPEKSQSTKKSEENSKDIDRSK</sequence>
<protein>
    <submittedName>
        <fullName evidence="1">Uncharacterized protein</fullName>
    </submittedName>
</protein>
<gene>
    <name evidence="1" type="ORF">QAD02_001931</name>
</gene>
<accession>A0ACC2NHT7</accession>
<reference evidence="1" key="1">
    <citation type="submission" date="2023-04" db="EMBL/GenBank/DDBJ databases">
        <title>A chromosome-level genome assembly of the parasitoid wasp Eretmocerus hayati.</title>
        <authorList>
            <person name="Zhong Y."/>
            <person name="Liu S."/>
            <person name="Liu Y."/>
        </authorList>
    </citation>
    <scope>NUCLEOTIDE SEQUENCE</scope>
    <source>
        <strain evidence="1">ZJU_SS_LIU_2023</strain>
    </source>
</reference>
<name>A0ACC2NHT7_9HYME</name>
<dbReference type="EMBL" id="CM056743">
    <property type="protein sequence ID" value="KAJ8670672.1"/>
    <property type="molecule type" value="Genomic_DNA"/>
</dbReference>
<organism evidence="1 2">
    <name type="scientific">Eretmocerus hayati</name>
    <dbReference type="NCBI Taxonomy" id="131215"/>
    <lineage>
        <taxon>Eukaryota</taxon>
        <taxon>Metazoa</taxon>
        <taxon>Ecdysozoa</taxon>
        <taxon>Arthropoda</taxon>
        <taxon>Hexapoda</taxon>
        <taxon>Insecta</taxon>
        <taxon>Pterygota</taxon>
        <taxon>Neoptera</taxon>
        <taxon>Endopterygota</taxon>
        <taxon>Hymenoptera</taxon>
        <taxon>Apocrita</taxon>
        <taxon>Proctotrupomorpha</taxon>
        <taxon>Chalcidoidea</taxon>
        <taxon>Aphelinidae</taxon>
        <taxon>Aphelininae</taxon>
        <taxon>Eretmocerus</taxon>
    </lineage>
</organism>